<proteinExistence type="inferred from homology"/>
<sequence>MEKYVRVQKIGEGSFGKAILVKSIEDGRQYVIKEINISRMSNKEREESRREVAVLANMKHPNIVQYRESFEENGSLYIVMDYCEGGDLFKRINAQKGILFQEDQILDWFVQICLALKHVHDRKILHRDIKSQNIFLTKDGTVQLGDFGIARVLNSTVELARTCIGTPYYLSPEICENKPYNNKSDIWALGCVLYEMCTLKHALIAEEFCLKTFSKFGAQPIPAKRPASGQSLAFVISAPKITKPAAKYGVPLAYKKYGDKKLHEKKSLQKHKQAHQIPVKKVNPREERRKMFEEAARKGRLDFNDKEKKQKDQISLLKAEQMKRQEKERLEKINRAREQGWRNVLSASGAGGEVKAPVFGSGGAVAPALLSSRGQYEHYHAIFDQMQQQRVEDNEAKWKAEVNGQRLPERQKGQLAVERAKQVEEFLQRRQEARQNKARAEGHVGILQNLAALYGGRPSSSRGGKPRNKEEEVYLARLRQIRLQNFNERQQIRAKLRGEKEADSSEGQEGTEEADVRRKKVEALKAQVSARASVLKEQLERKRREAYEREKKAWEEHLVARGLKSSDVSPPSGQQGAGGSPPRHPVRPVISVTSALKEVGVDRSLTDAQETSEEMQKTNNAISSKREILRRLNQNLKAQEDEKGKQSPSETGAINILEDAKEQEKEKPVSSDRKKWEAGGQLVIPVDELTLDTSFSATEKISPEREEILKEKIKCISLEMKPSATVDSSVETNSPDFSEAETALKPEGNVDEPDDLEMEVLQEPSRADRDSHPPCSAVTVWMSDGKDAGEVELEDRVPTQQNEGSEDGAMGSVGHLGEVHVEPGADSSQPSVCDADKSVQPEPFFHKVAHSEQLKVISQVHSALCSPEESFPLRSLSDSPPKTKKQSSLLIGLSTGLFDANNPKLLRTCSLPDLSKLFRTLMDVPTVGDVRQDSLGMDEMEDEHIKEGPSDSEDIVFEEADTDLQELQASMEQLLREQPGEDSSDAEQAANGPDAGDEDDNPSSGSALNEEWHSDNSDGEITSECEYDSVFNHLEELRLHLEQEIGFEKFFEVYEKIKAVHEDEDENIEICSTVVEDLLGSEHQHLYAKILHLVMADGAYQEDNDE</sequence>
<evidence type="ECO:0000256" key="8">
    <source>
        <dbReference type="ARBA" id="ARBA00047899"/>
    </source>
</evidence>
<evidence type="ECO:0000256" key="11">
    <source>
        <dbReference type="SAM" id="MobiDB-lite"/>
    </source>
</evidence>
<dbReference type="PANTHER" id="PTHR44899:SF4">
    <property type="entry name" value="SERINE_THREONINE-PROTEIN KINASE NEK1"/>
    <property type="match status" value="1"/>
</dbReference>
<evidence type="ECO:0000256" key="1">
    <source>
        <dbReference type="ARBA" id="ARBA00010886"/>
    </source>
</evidence>
<dbReference type="InterPro" id="IPR000719">
    <property type="entry name" value="Prot_kinase_dom"/>
</dbReference>
<dbReference type="SMART" id="SM00220">
    <property type="entry name" value="S_TKc"/>
    <property type="match status" value="1"/>
</dbReference>
<feature type="region of interest" description="Disordered" evidence="11">
    <location>
        <begin position="723"/>
        <end position="754"/>
    </location>
</feature>
<dbReference type="Gene3D" id="1.10.510.10">
    <property type="entry name" value="Transferase(Phosphotransferase) domain 1"/>
    <property type="match status" value="1"/>
</dbReference>
<comment type="catalytic activity">
    <reaction evidence="8">
        <text>L-threonyl-[protein] + ATP = O-phospho-L-threonyl-[protein] + ADP + H(+)</text>
        <dbReference type="Rhea" id="RHEA:46608"/>
        <dbReference type="Rhea" id="RHEA-COMP:11060"/>
        <dbReference type="Rhea" id="RHEA-COMP:11605"/>
        <dbReference type="ChEBI" id="CHEBI:15378"/>
        <dbReference type="ChEBI" id="CHEBI:30013"/>
        <dbReference type="ChEBI" id="CHEBI:30616"/>
        <dbReference type="ChEBI" id="CHEBI:61977"/>
        <dbReference type="ChEBI" id="CHEBI:456216"/>
        <dbReference type="EC" id="2.7.11.1"/>
    </reaction>
</comment>
<dbReference type="InterPro" id="IPR017441">
    <property type="entry name" value="Protein_kinase_ATP_BS"/>
</dbReference>
<protein>
    <recommendedName>
        <fullName evidence="2">non-specific serine/threonine protein kinase</fullName>
        <ecNumber evidence="2">2.7.11.1</ecNumber>
    </recommendedName>
</protein>
<feature type="compositionally biased region" description="Acidic residues" evidence="11">
    <location>
        <begin position="504"/>
        <end position="513"/>
    </location>
</feature>
<feature type="compositionally biased region" description="Basic and acidic residues" evidence="11">
    <location>
        <begin position="658"/>
        <end position="676"/>
    </location>
</feature>
<keyword evidence="4" id="KW-0808">Transferase</keyword>
<gene>
    <name evidence="13" type="primary">NEK1</name>
</gene>
<evidence type="ECO:0000256" key="3">
    <source>
        <dbReference type="ARBA" id="ARBA00022527"/>
    </source>
</evidence>
<dbReference type="Pfam" id="PF00069">
    <property type="entry name" value="Pkinase"/>
    <property type="match status" value="1"/>
</dbReference>
<dbReference type="PROSITE" id="PS50011">
    <property type="entry name" value="PROTEIN_KINASE_DOM"/>
    <property type="match status" value="1"/>
</dbReference>
<name>A0A8D1F0I2_PIG</name>
<dbReference type="GO" id="GO:0004674">
    <property type="term" value="F:protein serine/threonine kinase activity"/>
    <property type="evidence" value="ECO:0007669"/>
    <property type="project" value="UniProtKB-KW"/>
</dbReference>
<evidence type="ECO:0000256" key="9">
    <source>
        <dbReference type="ARBA" id="ARBA00048679"/>
    </source>
</evidence>
<feature type="region of interest" description="Disordered" evidence="11">
    <location>
        <begin position="601"/>
        <end position="676"/>
    </location>
</feature>
<dbReference type="Ensembl" id="ENSSSCT00040068480.1">
    <property type="protein sequence ID" value="ENSSSCP00040029143.1"/>
    <property type="gene ID" value="ENSSSCG00040049849.1"/>
</dbReference>
<feature type="region of interest" description="Disordered" evidence="11">
    <location>
        <begin position="975"/>
        <end position="1021"/>
    </location>
</feature>
<evidence type="ECO:0000256" key="7">
    <source>
        <dbReference type="ARBA" id="ARBA00022840"/>
    </source>
</evidence>
<dbReference type="Proteomes" id="UP000694722">
    <property type="component" value="Unplaced"/>
</dbReference>
<dbReference type="GO" id="GO:0005524">
    <property type="term" value="F:ATP binding"/>
    <property type="evidence" value="ECO:0007669"/>
    <property type="project" value="UniProtKB-UniRule"/>
</dbReference>
<evidence type="ECO:0000259" key="12">
    <source>
        <dbReference type="PROSITE" id="PS50011"/>
    </source>
</evidence>
<evidence type="ECO:0000313" key="14">
    <source>
        <dbReference type="Proteomes" id="UP000694722"/>
    </source>
</evidence>
<dbReference type="PANTHER" id="PTHR44899">
    <property type="entry name" value="CAMK FAMILY PROTEIN KINASE"/>
    <property type="match status" value="1"/>
</dbReference>
<evidence type="ECO:0000256" key="2">
    <source>
        <dbReference type="ARBA" id="ARBA00012513"/>
    </source>
</evidence>
<feature type="compositionally biased region" description="Polar residues" evidence="11">
    <location>
        <begin position="725"/>
        <end position="736"/>
    </location>
</feature>
<dbReference type="InterPro" id="IPR011009">
    <property type="entry name" value="Kinase-like_dom_sf"/>
</dbReference>
<dbReference type="SUPFAM" id="SSF56112">
    <property type="entry name" value="Protein kinase-like (PK-like)"/>
    <property type="match status" value="1"/>
</dbReference>
<dbReference type="PROSITE" id="PS00107">
    <property type="entry name" value="PROTEIN_KINASE_ATP"/>
    <property type="match status" value="1"/>
</dbReference>
<evidence type="ECO:0000256" key="6">
    <source>
        <dbReference type="ARBA" id="ARBA00022777"/>
    </source>
</evidence>
<keyword evidence="3" id="KW-0723">Serine/threonine-protein kinase</keyword>
<reference evidence="13" key="1">
    <citation type="submission" date="2025-08" db="UniProtKB">
        <authorList>
            <consortium name="Ensembl"/>
        </authorList>
    </citation>
    <scope>IDENTIFICATION</scope>
</reference>
<dbReference type="InterPro" id="IPR008271">
    <property type="entry name" value="Ser/Thr_kinase_AS"/>
</dbReference>
<evidence type="ECO:0000313" key="13">
    <source>
        <dbReference type="Ensembl" id="ENSSSCP00040029143.1"/>
    </source>
</evidence>
<feature type="region of interest" description="Disordered" evidence="11">
    <location>
        <begin position="561"/>
        <end position="587"/>
    </location>
</feature>
<dbReference type="PROSITE" id="PS00108">
    <property type="entry name" value="PROTEIN_KINASE_ST"/>
    <property type="match status" value="1"/>
</dbReference>
<feature type="domain" description="Protein kinase" evidence="12">
    <location>
        <begin position="4"/>
        <end position="301"/>
    </location>
</feature>
<dbReference type="AlphaFoldDB" id="A0A8D1F0I2"/>
<evidence type="ECO:0000256" key="4">
    <source>
        <dbReference type="ARBA" id="ARBA00022679"/>
    </source>
</evidence>
<comment type="similarity">
    <text evidence="1">Belongs to the protein kinase superfamily. NEK Ser/Thr protein kinase family. NIMA subfamily.</text>
</comment>
<organism evidence="13 14">
    <name type="scientific">Sus scrofa</name>
    <name type="common">Pig</name>
    <dbReference type="NCBI Taxonomy" id="9823"/>
    <lineage>
        <taxon>Eukaryota</taxon>
        <taxon>Metazoa</taxon>
        <taxon>Chordata</taxon>
        <taxon>Craniata</taxon>
        <taxon>Vertebrata</taxon>
        <taxon>Euteleostomi</taxon>
        <taxon>Mammalia</taxon>
        <taxon>Eutheria</taxon>
        <taxon>Laurasiatheria</taxon>
        <taxon>Artiodactyla</taxon>
        <taxon>Suina</taxon>
        <taxon>Suidae</taxon>
        <taxon>Sus</taxon>
    </lineage>
</organism>
<feature type="binding site" evidence="10">
    <location>
        <position position="33"/>
    </location>
    <ligand>
        <name>ATP</name>
        <dbReference type="ChEBI" id="CHEBI:30616"/>
    </ligand>
</feature>
<comment type="catalytic activity">
    <reaction evidence="9">
        <text>L-seryl-[protein] + ATP = O-phospho-L-seryl-[protein] + ADP + H(+)</text>
        <dbReference type="Rhea" id="RHEA:17989"/>
        <dbReference type="Rhea" id="RHEA-COMP:9863"/>
        <dbReference type="Rhea" id="RHEA-COMP:11604"/>
        <dbReference type="ChEBI" id="CHEBI:15378"/>
        <dbReference type="ChEBI" id="CHEBI:29999"/>
        <dbReference type="ChEBI" id="CHEBI:30616"/>
        <dbReference type="ChEBI" id="CHEBI:83421"/>
        <dbReference type="ChEBI" id="CHEBI:456216"/>
        <dbReference type="EC" id="2.7.11.1"/>
    </reaction>
</comment>
<dbReference type="EC" id="2.7.11.1" evidence="2"/>
<dbReference type="InterPro" id="IPR051131">
    <property type="entry name" value="NEK_Ser/Thr_kinase_NIMA"/>
</dbReference>
<evidence type="ECO:0000256" key="10">
    <source>
        <dbReference type="PROSITE-ProRule" id="PRU10141"/>
    </source>
</evidence>
<keyword evidence="5 10" id="KW-0547">Nucleotide-binding</keyword>
<feature type="region of interest" description="Disordered" evidence="11">
    <location>
        <begin position="796"/>
        <end position="836"/>
    </location>
</feature>
<feature type="region of interest" description="Disordered" evidence="11">
    <location>
        <begin position="495"/>
        <end position="517"/>
    </location>
</feature>
<accession>A0A8D1F0I2</accession>
<keyword evidence="6" id="KW-0418">Kinase</keyword>
<dbReference type="FunFam" id="3.30.200.20:FF:000097">
    <property type="entry name" value="Probable serine/threonine-protein kinase nek1"/>
    <property type="match status" value="1"/>
</dbReference>
<keyword evidence="7 10" id="KW-0067">ATP-binding</keyword>
<dbReference type="Gene3D" id="3.30.200.20">
    <property type="entry name" value="Phosphorylase Kinase, domain 1"/>
    <property type="match status" value="1"/>
</dbReference>
<evidence type="ECO:0000256" key="5">
    <source>
        <dbReference type="ARBA" id="ARBA00022741"/>
    </source>
</evidence>